<dbReference type="GeneID" id="84807747"/>
<feature type="chain" id="PRO_5012196913" description="WD40-like protein" evidence="1">
    <location>
        <begin position="23"/>
        <end position="359"/>
    </location>
</feature>
<dbReference type="AlphaFoldDB" id="A0A250FQT8"/>
<evidence type="ECO:0000313" key="3">
    <source>
        <dbReference type="Proteomes" id="UP000217250"/>
    </source>
</evidence>
<dbReference type="PROSITE" id="PS51257">
    <property type="entry name" value="PROKAR_LIPOPROTEIN"/>
    <property type="match status" value="1"/>
</dbReference>
<evidence type="ECO:0008006" key="4">
    <source>
        <dbReference type="Google" id="ProtNLM"/>
    </source>
</evidence>
<evidence type="ECO:0000256" key="1">
    <source>
        <dbReference type="SAM" id="SignalP"/>
    </source>
</evidence>
<dbReference type="SUPFAM" id="SSF82171">
    <property type="entry name" value="DPP6 N-terminal domain-like"/>
    <property type="match status" value="1"/>
</dbReference>
<dbReference type="InterPro" id="IPR011042">
    <property type="entry name" value="6-blade_b-propeller_TolB-like"/>
</dbReference>
<dbReference type="KEGG" id="cgh:CGC50_04115"/>
<sequence length="359" mass="39826">MKKLILLALVATALFVSSCSKEGDEGGTTGSLGVTGSTLYFAFGGEYNAYNLQQSRYIERFGTTDALGKIDISWDNKRILAGYERLSFSDYGGHWLTFSYRSLPSLSKEVLATREDVIQQNISTCYYNYTEIAQGRRAGCFLSPNEKYIAIDSKSVTGATDHPVTIINRETGAEVDSFALENYRPSEVFIIGWTADNSLVMGLENTIFKVSEAKNWAIEELTRLPFNFFHITINPQGTQLAFRREDKHIWVYDLLQKKASQVTTSDVEMTTAPSALYSGGESNPTFSPDGKYIALLGQARASFTPNWMQLGGTLSLSDILILVSNDGTLHNLDKENDGKTFYPKDGDTPIFSSGSVIWR</sequence>
<reference evidence="3" key="1">
    <citation type="submission" date="2017-06" db="EMBL/GenBank/DDBJ databases">
        <title>Capnocytophaga spp. assemblies.</title>
        <authorList>
            <person name="Gulvik C.A."/>
        </authorList>
    </citation>
    <scope>NUCLEOTIDE SEQUENCE [LARGE SCALE GENOMIC DNA]</scope>
    <source>
        <strain evidence="3">H1496</strain>
    </source>
</reference>
<organism evidence="2 3">
    <name type="scientific">Capnocytophaga gingivalis</name>
    <dbReference type="NCBI Taxonomy" id="1017"/>
    <lineage>
        <taxon>Bacteria</taxon>
        <taxon>Pseudomonadati</taxon>
        <taxon>Bacteroidota</taxon>
        <taxon>Flavobacteriia</taxon>
        <taxon>Flavobacteriales</taxon>
        <taxon>Flavobacteriaceae</taxon>
        <taxon>Capnocytophaga</taxon>
    </lineage>
</organism>
<evidence type="ECO:0000313" key="2">
    <source>
        <dbReference type="EMBL" id="ATA86418.1"/>
    </source>
</evidence>
<name>A0A250FQT8_9FLAO</name>
<dbReference type="Pfam" id="PF07676">
    <property type="entry name" value="PD40"/>
    <property type="match status" value="1"/>
</dbReference>
<dbReference type="OrthoDB" id="9815657at2"/>
<dbReference type="Proteomes" id="UP000217250">
    <property type="component" value="Chromosome"/>
</dbReference>
<protein>
    <recommendedName>
        <fullName evidence="4">WD40-like protein</fullName>
    </recommendedName>
</protein>
<feature type="signal peptide" evidence="1">
    <location>
        <begin position="1"/>
        <end position="22"/>
    </location>
</feature>
<keyword evidence="1" id="KW-0732">Signal</keyword>
<dbReference type="Gene3D" id="2.120.10.30">
    <property type="entry name" value="TolB, C-terminal domain"/>
    <property type="match status" value="1"/>
</dbReference>
<dbReference type="RefSeq" id="WP_095909797.1">
    <property type="nucleotide sequence ID" value="NZ_CP022386.1"/>
</dbReference>
<dbReference type="EMBL" id="CP022386">
    <property type="protein sequence ID" value="ATA86418.1"/>
    <property type="molecule type" value="Genomic_DNA"/>
</dbReference>
<dbReference type="InterPro" id="IPR011659">
    <property type="entry name" value="WD40"/>
</dbReference>
<gene>
    <name evidence="2" type="ORF">CGC50_04115</name>
</gene>
<proteinExistence type="predicted"/>
<accession>A0A250FQT8</accession>